<sequence>MLLYKIATVDSVFAVTFGTPNERENEQIHHQNFVYRKKDYIHLFELFLDMKTFMHPYYHLELLFEDRSN</sequence>
<proteinExistence type="predicted"/>
<name>U9TNI6_RHIID</name>
<dbReference type="EMBL" id="KI293789">
    <property type="protein sequence ID" value="ESA04911.1"/>
    <property type="molecule type" value="Genomic_DNA"/>
</dbReference>
<reference evidence="1" key="1">
    <citation type="submission" date="2013-07" db="EMBL/GenBank/DDBJ databases">
        <title>The genome of an arbuscular mycorrhizal fungus provides insights into the evolution of the oldest plant symbiosis.</title>
        <authorList>
            <consortium name="DOE Joint Genome Institute"/>
            <person name="Tisserant E."/>
            <person name="Malbreil M."/>
            <person name="Kuo A."/>
            <person name="Kohler A."/>
            <person name="Symeonidi A."/>
            <person name="Balestrini R."/>
            <person name="Charron P."/>
            <person name="Duensing N."/>
            <person name="Frei-dit-Frey N."/>
            <person name="Gianinazzi-Pearson V."/>
            <person name="Gilbert B."/>
            <person name="Handa Y."/>
            <person name="Hijri M."/>
            <person name="Kaul R."/>
            <person name="Kawaguchi M."/>
            <person name="Krajinski F."/>
            <person name="Lammers P."/>
            <person name="Lapierre D."/>
            <person name="Masclaux F.G."/>
            <person name="Murat C."/>
            <person name="Morin E."/>
            <person name="Ndikumana S."/>
            <person name="Pagni M."/>
            <person name="Petitpierre D."/>
            <person name="Requena N."/>
            <person name="Rosikiewicz P."/>
            <person name="Riley R."/>
            <person name="Saito K."/>
            <person name="San Clemente H."/>
            <person name="Shapiro H."/>
            <person name="van Tuinen D."/>
            <person name="Becard G."/>
            <person name="Bonfante P."/>
            <person name="Paszkowski U."/>
            <person name="Shachar-Hill Y."/>
            <person name="Young J.P."/>
            <person name="Sanders I.R."/>
            <person name="Henrissat B."/>
            <person name="Rensing S.A."/>
            <person name="Grigoriev I.V."/>
            <person name="Corradi N."/>
            <person name="Roux C."/>
            <person name="Martin F."/>
        </authorList>
    </citation>
    <scope>NUCLEOTIDE SEQUENCE</scope>
    <source>
        <strain evidence="1">DAOM 197198</strain>
    </source>
</reference>
<dbReference type="AlphaFoldDB" id="U9TNI6"/>
<organism evidence="1">
    <name type="scientific">Rhizophagus irregularis (strain DAOM 181602 / DAOM 197198 / MUCL 43194)</name>
    <name type="common">Arbuscular mycorrhizal fungus</name>
    <name type="synonym">Glomus intraradices</name>
    <dbReference type="NCBI Taxonomy" id="747089"/>
    <lineage>
        <taxon>Eukaryota</taxon>
        <taxon>Fungi</taxon>
        <taxon>Fungi incertae sedis</taxon>
        <taxon>Mucoromycota</taxon>
        <taxon>Glomeromycotina</taxon>
        <taxon>Glomeromycetes</taxon>
        <taxon>Glomerales</taxon>
        <taxon>Glomeraceae</taxon>
        <taxon>Rhizophagus</taxon>
    </lineage>
</organism>
<evidence type="ECO:0000313" key="1">
    <source>
        <dbReference type="EMBL" id="ESA04911.1"/>
    </source>
</evidence>
<gene>
    <name evidence="1" type="ORF">GLOINDRAFT_36255</name>
</gene>
<protein>
    <submittedName>
        <fullName evidence="1">Uncharacterized protein</fullName>
    </submittedName>
</protein>
<accession>U9TNI6</accession>
<dbReference type="HOGENOM" id="CLU_2777226_0_0_1"/>